<dbReference type="InterPro" id="IPR027417">
    <property type="entry name" value="P-loop_NTPase"/>
</dbReference>
<proteinExistence type="predicted"/>
<comment type="caution">
    <text evidence="2">The sequence shown here is derived from an EMBL/GenBank/DDBJ whole genome shotgun (WGS) entry which is preliminary data.</text>
</comment>
<protein>
    <recommendedName>
        <fullName evidence="4">Thermoresistant gluconokinase</fullName>
    </recommendedName>
</protein>
<dbReference type="EMBL" id="JBAWTH010000043">
    <property type="protein sequence ID" value="KAL2283366.1"/>
    <property type="molecule type" value="Genomic_DNA"/>
</dbReference>
<evidence type="ECO:0008006" key="4">
    <source>
        <dbReference type="Google" id="ProtNLM"/>
    </source>
</evidence>
<evidence type="ECO:0000313" key="3">
    <source>
        <dbReference type="Proteomes" id="UP001600888"/>
    </source>
</evidence>
<gene>
    <name evidence="2" type="ORF">FJTKL_09975</name>
</gene>
<organism evidence="2 3">
    <name type="scientific">Diaporthe vaccinii</name>
    <dbReference type="NCBI Taxonomy" id="105482"/>
    <lineage>
        <taxon>Eukaryota</taxon>
        <taxon>Fungi</taxon>
        <taxon>Dikarya</taxon>
        <taxon>Ascomycota</taxon>
        <taxon>Pezizomycotina</taxon>
        <taxon>Sordariomycetes</taxon>
        <taxon>Sordariomycetidae</taxon>
        <taxon>Diaporthales</taxon>
        <taxon>Diaporthaceae</taxon>
        <taxon>Diaporthe</taxon>
        <taxon>Diaporthe eres species complex</taxon>
    </lineage>
</organism>
<dbReference type="Proteomes" id="UP001600888">
    <property type="component" value="Unassembled WGS sequence"/>
</dbReference>
<evidence type="ECO:0000256" key="1">
    <source>
        <dbReference type="SAM" id="MobiDB-lite"/>
    </source>
</evidence>
<name>A0ABR4ELR3_9PEZI</name>
<dbReference type="Gene3D" id="3.40.50.300">
    <property type="entry name" value="P-loop containing nucleotide triphosphate hydrolases"/>
    <property type="match status" value="1"/>
</dbReference>
<accession>A0ABR4ELR3</accession>
<feature type="region of interest" description="Disordered" evidence="1">
    <location>
        <begin position="1"/>
        <end position="24"/>
    </location>
</feature>
<dbReference type="SUPFAM" id="SSF52540">
    <property type="entry name" value="P-loop containing nucleoside triphosphate hydrolases"/>
    <property type="match status" value="1"/>
</dbReference>
<feature type="region of interest" description="Disordered" evidence="1">
    <location>
        <begin position="98"/>
        <end position="123"/>
    </location>
</feature>
<keyword evidence="3" id="KW-1185">Reference proteome</keyword>
<evidence type="ECO:0000313" key="2">
    <source>
        <dbReference type="EMBL" id="KAL2283366.1"/>
    </source>
</evidence>
<reference evidence="2 3" key="1">
    <citation type="submission" date="2024-03" db="EMBL/GenBank/DDBJ databases">
        <title>A high-quality draft genome sequence of Diaporthe vaccinii, a causative agent of upright dieback and viscid rot disease in cranberry plants.</title>
        <authorList>
            <person name="Sarrasin M."/>
            <person name="Lang B.F."/>
            <person name="Burger G."/>
        </authorList>
    </citation>
    <scope>NUCLEOTIDE SEQUENCE [LARGE SCALE GENOMIC DNA]</scope>
    <source>
        <strain evidence="2 3">IS7</strain>
    </source>
</reference>
<sequence>MHVDIDMPGPTRAKPASSSSTSPSYAVLLSGTHVTGKETLAVSLANALGCSWIKAEMAHNAATFGARSQAKRGFDYGKVFGRIWSSKLQRLGFLASRNEPDAVSEPDTEALERGEPDGTTQQQQQQKCAAVISLYHMRKPARDAIRDAMLAQSVKPVFVILHITEETLSGRTLGAEEPQLAERIMAHKVADIQEPLGEEKDVILVDSLRDVDALFPEIMEGVSQQLQGRE</sequence>